<sequence length="269" mass="28250">MFDHARGSWLYTKPGTAYLDFFSGAGTLSYGHNEPRLKRALIDYLERDGVTHGLDMFTTARADLMNTLSTLILEPRSLDYKIVFAGPAGATAVEAALKLARKASGRKVVGYFNMGYHGMTAGALSVAGNAERRASAGVPLGYSVELPYDLDPNGPATEVPDFDRLLEGTGRLADLAAVIVETVQGEGGMNTARSAWLRALAEACRRHGALLIVDDIQMGCGRTGPFFSFEDAGLVPDMVCLSKGIGGGGVPPSLLLGRPRAGGGAGRGG</sequence>
<comment type="pathway">
    <text evidence="3">Amine and polyamine biosynthesis; ectoine biosynthesis; L-ectoine from L-aspartate 4-semialdehyde: step 1/3.</text>
</comment>
<dbReference type="Gene3D" id="3.40.640.10">
    <property type="entry name" value="Type I PLP-dependent aspartate aminotransferase-like (Major domain)"/>
    <property type="match status" value="1"/>
</dbReference>
<keyword evidence="8" id="KW-0808">Transferase</keyword>
<dbReference type="PANTHER" id="PTHR43552">
    <property type="entry name" value="DIAMINOBUTYRATE--2-OXOGLUTARATE AMINOTRANSFERASE"/>
    <property type="match status" value="1"/>
</dbReference>
<keyword evidence="15" id="KW-1185">Reference proteome</keyword>
<evidence type="ECO:0000256" key="2">
    <source>
        <dbReference type="ARBA" id="ARBA00002189"/>
    </source>
</evidence>
<keyword evidence="7 14" id="KW-0032">Aminotransferase</keyword>
<dbReference type="InterPro" id="IPR004637">
    <property type="entry name" value="Dat"/>
</dbReference>
<dbReference type="PROSITE" id="PS00600">
    <property type="entry name" value="AA_TRANSFER_CLASS_3"/>
    <property type="match status" value="1"/>
</dbReference>
<comment type="similarity">
    <text evidence="4">Belongs to the class-III pyridoxal-phosphate-dependent aminotransferase family.</text>
</comment>
<evidence type="ECO:0000256" key="3">
    <source>
        <dbReference type="ARBA" id="ARBA00004946"/>
    </source>
</evidence>
<evidence type="ECO:0000256" key="1">
    <source>
        <dbReference type="ARBA" id="ARBA00001933"/>
    </source>
</evidence>
<comment type="cofactor">
    <cofactor evidence="1">
        <name>pyridoxal 5'-phosphate</name>
        <dbReference type="ChEBI" id="CHEBI:597326"/>
    </cofactor>
</comment>
<evidence type="ECO:0000313" key="14">
    <source>
        <dbReference type="EMBL" id="TYB43125.1"/>
    </source>
</evidence>
<dbReference type="PANTHER" id="PTHR43552:SF2">
    <property type="entry name" value="DIAMINOBUTYRATE--2-OXOGLUTARATE TRANSAMINASE"/>
    <property type="match status" value="1"/>
</dbReference>
<evidence type="ECO:0000256" key="7">
    <source>
        <dbReference type="ARBA" id="ARBA00022576"/>
    </source>
</evidence>
<dbReference type="SUPFAM" id="SSF53383">
    <property type="entry name" value="PLP-dependent transferases"/>
    <property type="match status" value="1"/>
</dbReference>
<reference evidence="14 15" key="1">
    <citation type="submission" date="2019-08" db="EMBL/GenBank/DDBJ databases">
        <title>Microbispora tritici sp. nov., a novel actinomycete isolated from a root of wheat (Triticum aestivum L.).</title>
        <authorList>
            <person name="Klykleung N."/>
            <person name="Tanasupawat S."/>
        </authorList>
    </citation>
    <scope>NUCLEOTIDE SEQUENCE [LARGE SCALE GENOMIC DNA]</scope>
    <source>
        <strain evidence="14 15">MT50</strain>
    </source>
</reference>
<evidence type="ECO:0000256" key="13">
    <source>
        <dbReference type="ARBA" id="ARBA00049111"/>
    </source>
</evidence>
<comment type="caution">
    <text evidence="14">The sequence shown here is derived from an EMBL/GenBank/DDBJ whole genome shotgun (WGS) entry which is preliminary data.</text>
</comment>
<dbReference type="InterPro" id="IPR015421">
    <property type="entry name" value="PyrdxlP-dep_Trfase_major"/>
</dbReference>
<dbReference type="InterPro" id="IPR005814">
    <property type="entry name" value="Aminotrans_3"/>
</dbReference>
<evidence type="ECO:0000256" key="4">
    <source>
        <dbReference type="ARBA" id="ARBA00008954"/>
    </source>
</evidence>
<evidence type="ECO:0000256" key="8">
    <source>
        <dbReference type="ARBA" id="ARBA00022679"/>
    </source>
</evidence>
<keyword evidence="9" id="KW-0663">Pyridoxal phosphate</keyword>
<dbReference type="InterPro" id="IPR015422">
    <property type="entry name" value="PyrdxlP-dep_Trfase_small"/>
</dbReference>
<evidence type="ECO:0000256" key="5">
    <source>
        <dbReference type="ARBA" id="ARBA00013155"/>
    </source>
</evidence>
<dbReference type="Gene3D" id="3.90.1150.10">
    <property type="entry name" value="Aspartate Aminotransferase, domain 1"/>
    <property type="match status" value="1"/>
</dbReference>
<dbReference type="EMBL" id="VSEX01000130">
    <property type="protein sequence ID" value="TYB43125.1"/>
    <property type="molecule type" value="Genomic_DNA"/>
</dbReference>
<organism evidence="14 15">
    <name type="scientific">Microbispora tritici</name>
    <dbReference type="NCBI Taxonomy" id="2604471"/>
    <lineage>
        <taxon>Bacteria</taxon>
        <taxon>Bacillati</taxon>
        <taxon>Actinomycetota</taxon>
        <taxon>Actinomycetes</taxon>
        <taxon>Streptosporangiales</taxon>
        <taxon>Streptosporangiaceae</taxon>
        <taxon>Microbispora</taxon>
    </lineage>
</organism>
<evidence type="ECO:0000313" key="15">
    <source>
        <dbReference type="Proteomes" id="UP000322810"/>
    </source>
</evidence>
<proteinExistence type="inferred from homology"/>
<dbReference type="Pfam" id="PF00202">
    <property type="entry name" value="Aminotran_3"/>
    <property type="match status" value="1"/>
</dbReference>
<dbReference type="InterPro" id="IPR015424">
    <property type="entry name" value="PyrdxlP-dep_Trfase"/>
</dbReference>
<evidence type="ECO:0000256" key="11">
    <source>
        <dbReference type="ARBA" id="ARBA00030665"/>
    </source>
</evidence>
<protein>
    <recommendedName>
        <fullName evidence="6">Diaminobutyrate--2-oxoglutarate transaminase</fullName>
        <ecNumber evidence="5">2.6.1.76</ecNumber>
    </recommendedName>
    <alternativeName>
        <fullName evidence="11">DABA aminotransferase</fullName>
    </alternativeName>
    <alternativeName>
        <fullName evidence="12">Diaminobutyrate--2-oxoglutarate aminotransferase</fullName>
    </alternativeName>
    <alternativeName>
        <fullName evidence="10">L-2,4-diaminobutyric acid transaminase</fullName>
    </alternativeName>
</protein>
<name>A0ABY3LNY5_9ACTN</name>
<gene>
    <name evidence="14" type="ORF">FXF59_34200</name>
</gene>
<evidence type="ECO:0000256" key="6">
    <source>
        <dbReference type="ARBA" id="ARBA00014798"/>
    </source>
</evidence>
<dbReference type="GO" id="GO:0008483">
    <property type="term" value="F:transaminase activity"/>
    <property type="evidence" value="ECO:0007669"/>
    <property type="project" value="UniProtKB-KW"/>
</dbReference>
<comment type="function">
    <text evidence="2">Catalyzes reversively the conversion of L-aspartate beta-semialdehyde (ASA) to L-2,4-diaminobutyrate (DABA) by transamination with L-glutamate.</text>
</comment>
<dbReference type="Proteomes" id="UP000322810">
    <property type="component" value="Unassembled WGS sequence"/>
</dbReference>
<comment type="catalytic activity">
    <reaction evidence="13">
        <text>L-2,4-diaminobutanoate + 2-oxoglutarate = L-aspartate 4-semialdehyde + L-glutamate</text>
        <dbReference type="Rhea" id="RHEA:11160"/>
        <dbReference type="ChEBI" id="CHEBI:16810"/>
        <dbReference type="ChEBI" id="CHEBI:29985"/>
        <dbReference type="ChEBI" id="CHEBI:58761"/>
        <dbReference type="ChEBI" id="CHEBI:537519"/>
        <dbReference type="EC" id="2.6.1.76"/>
    </reaction>
</comment>
<evidence type="ECO:0000256" key="9">
    <source>
        <dbReference type="ARBA" id="ARBA00022898"/>
    </source>
</evidence>
<evidence type="ECO:0000256" key="10">
    <source>
        <dbReference type="ARBA" id="ARBA00029744"/>
    </source>
</evidence>
<accession>A0ABY3LNY5</accession>
<dbReference type="EC" id="2.6.1.76" evidence="5"/>
<dbReference type="InterPro" id="IPR049704">
    <property type="entry name" value="Aminotrans_3_PPA_site"/>
</dbReference>
<evidence type="ECO:0000256" key="12">
    <source>
        <dbReference type="ARBA" id="ARBA00031476"/>
    </source>
</evidence>